<name>A0A7J7N845_9MAGN</name>
<dbReference type="EMBL" id="JACGCM010000999">
    <property type="protein sequence ID" value="KAF6163263.1"/>
    <property type="molecule type" value="Genomic_DNA"/>
</dbReference>
<proteinExistence type="inferred from homology"/>
<organism evidence="3 4">
    <name type="scientific">Kingdonia uniflora</name>
    <dbReference type="NCBI Taxonomy" id="39325"/>
    <lineage>
        <taxon>Eukaryota</taxon>
        <taxon>Viridiplantae</taxon>
        <taxon>Streptophyta</taxon>
        <taxon>Embryophyta</taxon>
        <taxon>Tracheophyta</taxon>
        <taxon>Spermatophyta</taxon>
        <taxon>Magnoliopsida</taxon>
        <taxon>Ranunculales</taxon>
        <taxon>Circaeasteraceae</taxon>
        <taxon>Kingdonia</taxon>
    </lineage>
</organism>
<dbReference type="AlphaFoldDB" id="A0A7J7N845"/>
<reference evidence="3 4" key="1">
    <citation type="journal article" date="2020" name="IScience">
        <title>Genome Sequencing of the Endangered Kingdonia uniflora (Circaeasteraceae, Ranunculales) Reveals Potential Mechanisms of Evolutionary Specialization.</title>
        <authorList>
            <person name="Sun Y."/>
            <person name="Deng T."/>
            <person name="Zhang A."/>
            <person name="Moore M.J."/>
            <person name="Landis J.B."/>
            <person name="Lin N."/>
            <person name="Zhang H."/>
            <person name="Zhang X."/>
            <person name="Huang J."/>
            <person name="Zhang X."/>
            <person name="Sun H."/>
            <person name="Wang H."/>
        </authorList>
    </citation>
    <scope>NUCLEOTIDE SEQUENCE [LARGE SCALE GENOMIC DNA]</scope>
    <source>
        <strain evidence="3">TB1705</strain>
        <tissue evidence="3">Leaf</tissue>
    </source>
</reference>
<sequence length="148" mass="16800">MESQSSKSPDFEDDIFSNPGKLEETYFQEGFKEGYNDGLVSGKQEAREVGLKVGFQVGEELGFYRGCVDVWNSVILVNPSCFSSRVQKSIKTLELLIDKYPILEPENESIQEIMNGMRLKFRAITATLSVKLEYDGYPKAAEYNNIEF</sequence>
<accession>A0A7J7N845</accession>
<evidence type="ECO:0000313" key="4">
    <source>
        <dbReference type="Proteomes" id="UP000541444"/>
    </source>
</evidence>
<comment type="caution">
    <text evidence="3">The sequence shown here is derived from an EMBL/GenBank/DDBJ whole genome shotgun (WGS) entry which is preliminary data.</text>
</comment>
<evidence type="ECO:0000256" key="1">
    <source>
        <dbReference type="ARBA" id="ARBA00038090"/>
    </source>
</evidence>
<keyword evidence="4" id="KW-1185">Reference proteome</keyword>
<dbReference type="Proteomes" id="UP000541444">
    <property type="component" value="Unassembled WGS sequence"/>
</dbReference>
<evidence type="ECO:0000313" key="3">
    <source>
        <dbReference type="EMBL" id="KAF6163263.1"/>
    </source>
</evidence>
<dbReference type="InterPro" id="IPR052436">
    <property type="entry name" value="LTO1_adapter"/>
</dbReference>
<dbReference type="Pfam" id="PF09811">
    <property type="entry name" value="Yae1_N"/>
    <property type="match status" value="1"/>
</dbReference>
<dbReference type="PANTHER" id="PTHR28532:SF1">
    <property type="entry name" value="ORAL CANCER OVEREXPRESSED 1"/>
    <property type="match status" value="1"/>
</dbReference>
<evidence type="ECO:0000259" key="2">
    <source>
        <dbReference type="Pfam" id="PF09811"/>
    </source>
</evidence>
<comment type="similarity">
    <text evidence="1">Belongs to the LTO1 family.</text>
</comment>
<dbReference type="PANTHER" id="PTHR28532">
    <property type="entry name" value="GEO13458P1"/>
    <property type="match status" value="1"/>
</dbReference>
<gene>
    <name evidence="3" type="ORF">GIB67_025127</name>
</gene>
<feature type="domain" description="Essential protein Yae1 N-terminal" evidence="2">
    <location>
        <begin position="30"/>
        <end position="68"/>
    </location>
</feature>
<dbReference type="InterPro" id="IPR019191">
    <property type="entry name" value="Essential_protein_Yae1_N"/>
</dbReference>
<protein>
    <recommendedName>
        <fullName evidence="2">Essential protein Yae1 N-terminal domain-containing protein</fullName>
    </recommendedName>
</protein>
<dbReference type="OrthoDB" id="48036at2759"/>